<dbReference type="Gene3D" id="2.60.40.10">
    <property type="entry name" value="Immunoglobulins"/>
    <property type="match status" value="1"/>
</dbReference>
<accession>A0A1V1P921</accession>
<reference evidence="2" key="1">
    <citation type="submission" date="2012-11" db="EMBL/GenBank/DDBJ databases">
        <authorList>
            <person name="Lucero-Rivera Y.E."/>
            <person name="Tovar-Ramirez D."/>
        </authorList>
    </citation>
    <scope>NUCLEOTIDE SEQUENCE [LARGE SCALE GENOMIC DNA]</scope>
    <source>
        <strain evidence="2">Araruama</strain>
    </source>
</reference>
<dbReference type="AlphaFoldDB" id="A0A1V1P921"/>
<gene>
    <name evidence="1" type="ORF">OMM_08230</name>
</gene>
<dbReference type="InterPro" id="IPR013783">
    <property type="entry name" value="Ig-like_fold"/>
</dbReference>
<dbReference type="SUPFAM" id="SSF49313">
    <property type="entry name" value="Cadherin-like"/>
    <property type="match status" value="1"/>
</dbReference>
<feature type="non-terminal residue" evidence="1">
    <location>
        <position position="269"/>
    </location>
</feature>
<organism evidence="1 2">
    <name type="scientific">Candidatus Magnetoglobus multicellularis str. Araruama</name>
    <dbReference type="NCBI Taxonomy" id="890399"/>
    <lineage>
        <taxon>Bacteria</taxon>
        <taxon>Pseudomonadati</taxon>
        <taxon>Thermodesulfobacteriota</taxon>
        <taxon>Desulfobacteria</taxon>
        <taxon>Desulfobacterales</taxon>
        <taxon>Desulfobacteraceae</taxon>
        <taxon>Candidatus Magnetoglobus</taxon>
    </lineage>
</organism>
<sequence>MVFLVFFIDFNYSFLAFYIKQTIYIVIYRKIILFFIDQMKILFFRLLRLFTSTPLDISYFGVFTEDDHQSYSIIYNYLTHPMIIAEISFKLGHRANATDYTWTDINGIVTIENDTLSKSEVDYYTGAEFVLGFNYPPEIRPIESQSTLEDTTIYSIAITPTDMETAACDMVITLTSSNTALISDDNISYSCASGVYYLSLTPTTNQFGTTTITMVVLDTGYLTASTSFALTVVSVNDTPVFEPIENQITPEDTAIQSIAVTVTDIETAS</sequence>
<dbReference type="InterPro" id="IPR015919">
    <property type="entry name" value="Cadherin-like_sf"/>
</dbReference>
<protein>
    <recommendedName>
        <fullName evidence="3">Cadherin domain-containing protein</fullName>
    </recommendedName>
</protein>
<dbReference type="Proteomes" id="UP000189670">
    <property type="component" value="Unassembled WGS sequence"/>
</dbReference>
<evidence type="ECO:0008006" key="3">
    <source>
        <dbReference type="Google" id="ProtNLM"/>
    </source>
</evidence>
<evidence type="ECO:0000313" key="1">
    <source>
        <dbReference type="EMBL" id="ETR71266.1"/>
    </source>
</evidence>
<comment type="caution">
    <text evidence="1">The sequence shown here is derived from an EMBL/GenBank/DDBJ whole genome shotgun (WGS) entry which is preliminary data.</text>
</comment>
<proteinExistence type="predicted"/>
<dbReference type="GO" id="GO:0016020">
    <property type="term" value="C:membrane"/>
    <property type="evidence" value="ECO:0007669"/>
    <property type="project" value="InterPro"/>
</dbReference>
<evidence type="ECO:0000313" key="2">
    <source>
        <dbReference type="Proteomes" id="UP000189670"/>
    </source>
</evidence>
<dbReference type="GO" id="GO:0005509">
    <property type="term" value="F:calcium ion binding"/>
    <property type="evidence" value="ECO:0007669"/>
    <property type="project" value="InterPro"/>
</dbReference>
<name>A0A1V1P921_9BACT</name>
<dbReference type="EMBL" id="ATBP01000294">
    <property type="protein sequence ID" value="ETR71266.1"/>
    <property type="molecule type" value="Genomic_DNA"/>
</dbReference>